<sequence>MFTHRVELGALLITLLIGAIPARSCPPATVDLVPCGDVTTWPDTPYRWMDIATNVYAESYRDTFLYEQASVTVTFDTCGDSTFSGHLSAYNLKPNFAYQVKIVGKPENVWGDAGDDVTNENIGYTGRWWRAAPTVGNSNDADYEANHDNPDYIFEGYLVFDFFITDRFGQAELDFATESSYHVLFWEDQRTPGACDSPIKWSTVTGYATDPAYDFDLTPVDIGVYAQIERLCYGQTTLPEGLYNCRFLLTEESFHQSGDIGGYWAAAMVCDSVYFRIGSQSQVDQVDTQASWIVKPMWPNPFREEAFLGIHLADPAPVSFTVYDVCGSVVHTDQVPLVPAGQYQIGWDGRDESGSLVAEGVYFYRVEIPGIRGTAGKVVVLR</sequence>
<evidence type="ECO:0000259" key="1">
    <source>
        <dbReference type="Pfam" id="PF13860"/>
    </source>
</evidence>
<dbReference type="EMBL" id="JBHPEI010000047">
    <property type="protein sequence ID" value="MFC1799953.1"/>
    <property type="molecule type" value="Genomic_DNA"/>
</dbReference>
<protein>
    <submittedName>
        <fullName evidence="2">FlgD immunoglobulin-like domain containing protein</fullName>
    </submittedName>
</protein>
<dbReference type="Gene3D" id="2.60.40.4070">
    <property type="match status" value="1"/>
</dbReference>
<evidence type="ECO:0000313" key="3">
    <source>
        <dbReference type="Proteomes" id="UP001594288"/>
    </source>
</evidence>
<evidence type="ECO:0000313" key="2">
    <source>
        <dbReference type="EMBL" id="MFC1799953.1"/>
    </source>
</evidence>
<name>A0ABV6YPF0_UNCEI</name>
<keyword evidence="3" id="KW-1185">Reference proteome</keyword>
<reference evidence="2 3" key="1">
    <citation type="submission" date="2024-09" db="EMBL/GenBank/DDBJ databases">
        <authorList>
            <person name="D'Angelo T."/>
        </authorList>
    </citation>
    <scope>NUCLEOTIDE SEQUENCE [LARGE SCALE GENOMIC DNA]</scope>
    <source>
        <strain evidence="2">SAG AM-311-F02</strain>
    </source>
</reference>
<accession>A0ABV6YPF0</accession>
<feature type="domain" description="FlgD/Vpr Ig-like" evidence="1">
    <location>
        <begin position="310"/>
        <end position="367"/>
    </location>
</feature>
<comment type="caution">
    <text evidence="2">The sequence shown here is derived from an EMBL/GenBank/DDBJ whole genome shotgun (WGS) entry which is preliminary data.</text>
</comment>
<dbReference type="InterPro" id="IPR025965">
    <property type="entry name" value="FlgD/Vpr_Ig-like"/>
</dbReference>
<gene>
    <name evidence="2" type="ORF">ACFL2Z_03475</name>
</gene>
<dbReference type="Proteomes" id="UP001594288">
    <property type="component" value="Unassembled WGS sequence"/>
</dbReference>
<dbReference type="Pfam" id="PF13860">
    <property type="entry name" value="FlgD_ig"/>
    <property type="match status" value="1"/>
</dbReference>
<organism evidence="2 3">
    <name type="scientific">Eiseniibacteriota bacterium</name>
    <dbReference type="NCBI Taxonomy" id="2212470"/>
    <lineage>
        <taxon>Bacteria</taxon>
        <taxon>Candidatus Eiseniibacteriota</taxon>
    </lineage>
</organism>
<proteinExistence type="predicted"/>